<dbReference type="InterPro" id="IPR003675">
    <property type="entry name" value="Rce1/LyrA-like_dom"/>
</dbReference>
<dbReference type="KEGG" id="cag:Cagg_0459"/>
<evidence type="ECO:0000256" key="1">
    <source>
        <dbReference type="SAM" id="Phobius"/>
    </source>
</evidence>
<gene>
    <name evidence="3" type="ordered locus">Cagg_0459</name>
</gene>
<feature type="transmembrane region" description="Helical" evidence="1">
    <location>
        <begin position="228"/>
        <end position="255"/>
    </location>
</feature>
<dbReference type="eggNOG" id="COG1266">
    <property type="taxonomic scope" value="Bacteria"/>
</dbReference>
<evidence type="ECO:0000313" key="3">
    <source>
        <dbReference type="EMBL" id="ACL23400.1"/>
    </source>
</evidence>
<feature type="transmembrane region" description="Helical" evidence="1">
    <location>
        <begin position="12"/>
        <end position="32"/>
    </location>
</feature>
<organism evidence="3 4">
    <name type="scientific">Chloroflexus aggregans (strain MD-66 / DSM 9485)</name>
    <dbReference type="NCBI Taxonomy" id="326427"/>
    <lineage>
        <taxon>Bacteria</taxon>
        <taxon>Bacillati</taxon>
        <taxon>Chloroflexota</taxon>
        <taxon>Chloroflexia</taxon>
        <taxon>Chloroflexales</taxon>
        <taxon>Chloroflexineae</taxon>
        <taxon>Chloroflexaceae</taxon>
        <taxon>Chloroflexus</taxon>
    </lineage>
</organism>
<dbReference type="PANTHER" id="PTHR35797:SF1">
    <property type="entry name" value="PROTEASE"/>
    <property type="match status" value="1"/>
</dbReference>
<dbReference type="InterPro" id="IPR042150">
    <property type="entry name" value="MmRce1-like"/>
</dbReference>
<dbReference type="PANTHER" id="PTHR35797">
    <property type="entry name" value="PROTEASE-RELATED"/>
    <property type="match status" value="1"/>
</dbReference>
<feature type="transmembrane region" description="Helical" evidence="1">
    <location>
        <begin position="44"/>
        <end position="67"/>
    </location>
</feature>
<keyword evidence="4" id="KW-1185">Reference proteome</keyword>
<dbReference type="Pfam" id="PF02517">
    <property type="entry name" value="Rce1-like"/>
    <property type="match status" value="1"/>
</dbReference>
<feature type="transmembrane region" description="Helical" evidence="1">
    <location>
        <begin position="87"/>
        <end position="111"/>
    </location>
</feature>
<protein>
    <submittedName>
        <fullName evidence="3">Abortive infection protein</fullName>
    </submittedName>
</protein>
<sequence>MSGEKMSKHLVVWFYILAFGISWLGWIPTVIGSHGIAPFINPSFQFLLICSAVGPALAAVIVTQIAYGKEQVGNLLKALIQWRVGLVWYLVGLVGPFALLLVAQGVTTFFGLSATQPTPQGDVFSLALATFLMSLFANPWEEVGWRGFARPHLQKRYTAVVATFIVGMLWGLWHLPLFFWKGNPISEYPFLPWFISTVAGSFIYTWLYNSTNGSLLLVTLFHIALNTFSVVISGVSIITLALLEVVVALVLVVIVGGANLSRRERDCAG</sequence>
<feature type="transmembrane region" description="Helical" evidence="1">
    <location>
        <begin position="160"/>
        <end position="178"/>
    </location>
</feature>
<dbReference type="HOGENOM" id="CLU_064706_4_0_0"/>
<keyword evidence="1" id="KW-1133">Transmembrane helix</keyword>
<keyword evidence="1" id="KW-0472">Membrane</keyword>
<evidence type="ECO:0000313" key="4">
    <source>
        <dbReference type="Proteomes" id="UP000002508"/>
    </source>
</evidence>
<dbReference type="GO" id="GO:0004175">
    <property type="term" value="F:endopeptidase activity"/>
    <property type="evidence" value="ECO:0007669"/>
    <property type="project" value="UniProtKB-ARBA"/>
</dbReference>
<keyword evidence="1" id="KW-0812">Transmembrane</keyword>
<dbReference type="STRING" id="326427.Cagg_0459"/>
<accession>B8G3L7</accession>
<dbReference type="MEROPS" id="G05.004"/>
<name>B8G3L7_CHLAD</name>
<dbReference type="GO" id="GO:0080120">
    <property type="term" value="P:CAAX-box protein maturation"/>
    <property type="evidence" value="ECO:0007669"/>
    <property type="project" value="UniProtKB-ARBA"/>
</dbReference>
<dbReference type="AlphaFoldDB" id="B8G3L7"/>
<dbReference type="EMBL" id="CP001337">
    <property type="protein sequence ID" value="ACL23400.1"/>
    <property type="molecule type" value="Genomic_DNA"/>
</dbReference>
<dbReference type="Proteomes" id="UP000002508">
    <property type="component" value="Chromosome"/>
</dbReference>
<reference evidence="3" key="1">
    <citation type="submission" date="2008-12" db="EMBL/GenBank/DDBJ databases">
        <title>Complete sequence of Chloroflexus aggregans DSM 9485.</title>
        <authorList>
            <consortium name="US DOE Joint Genome Institute"/>
            <person name="Lucas S."/>
            <person name="Copeland A."/>
            <person name="Lapidus A."/>
            <person name="Glavina del Rio T."/>
            <person name="Dalin E."/>
            <person name="Tice H."/>
            <person name="Pitluck S."/>
            <person name="Foster B."/>
            <person name="Larimer F."/>
            <person name="Land M."/>
            <person name="Hauser L."/>
            <person name="Kyrpides N."/>
            <person name="Mikhailova N."/>
            <person name="Bryant D."/>
            <person name="Richardson P."/>
        </authorList>
    </citation>
    <scope>NUCLEOTIDE SEQUENCE</scope>
    <source>
        <strain evidence="3">DSM 9485</strain>
    </source>
</reference>
<proteinExistence type="predicted"/>
<feature type="domain" description="CAAX prenyl protease 2/Lysostaphin resistance protein A-like" evidence="2">
    <location>
        <begin position="126"/>
        <end position="228"/>
    </location>
</feature>
<feature type="transmembrane region" description="Helical" evidence="1">
    <location>
        <begin position="190"/>
        <end position="208"/>
    </location>
</feature>
<feature type="transmembrane region" description="Helical" evidence="1">
    <location>
        <begin position="123"/>
        <end position="140"/>
    </location>
</feature>
<evidence type="ECO:0000259" key="2">
    <source>
        <dbReference type="Pfam" id="PF02517"/>
    </source>
</evidence>